<feature type="compositionally biased region" description="Polar residues" evidence="3">
    <location>
        <begin position="245"/>
        <end position="255"/>
    </location>
</feature>
<dbReference type="PROSITE" id="PS50297">
    <property type="entry name" value="ANK_REP_REGION"/>
    <property type="match status" value="3"/>
</dbReference>
<organism evidence="5 6">
    <name type="scientific">Trichoderma simmonsii</name>
    <dbReference type="NCBI Taxonomy" id="1491479"/>
    <lineage>
        <taxon>Eukaryota</taxon>
        <taxon>Fungi</taxon>
        <taxon>Dikarya</taxon>
        <taxon>Ascomycota</taxon>
        <taxon>Pezizomycotina</taxon>
        <taxon>Sordariomycetes</taxon>
        <taxon>Hypocreomycetidae</taxon>
        <taxon>Hypocreales</taxon>
        <taxon>Hypocreaceae</taxon>
        <taxon>Trichoderma</taxon>
    </lineage>
</organism>
<dbReference type="InterPro" id="IPR000719">
    <property type="entry name" value="Prot_kinase_dom"/>
</dbReference>
<dbReference type="Pfam" id="PF07938">
    <property type="entry name" value="Fungal_lectin"/>
    <property type="match status" value="1"/>
</dbReference>
<dbReference type="EMBL" id="CP075870">
    <property type="protein sequence ID" value="QYT06300.1"/>
    <property type="molecule type" value="Genomic_DNA"/>
</dbReference>
<dbReference type="InterPro" id="IPR008271">
    <property type="entry name" value="Ser/Thr_kinase_AS"/>
</dbReference>
<dbReference type="SMART" id="SM00248">
    <property type="entry name" value="ANK"/>
    <property type="match status" value="6"/>
</dbReference>
<dbReference type="InterPro" id="IPR012475">
    <property type="entry name" value="Fungal_lectin"/>
</dbReference>
<keyword evidence="2" id="KW-0040">ANK repeat</keyword>
<dbReference type="SUPFAM" id="SSF56112">
    <property type="entry name" value="Protein kinase-like (PK-like)"/>
    <property type="match status" value="2"/>
</dbReference>
<proteinExistence type="inferred from homology"/>
<dbReference type="GO" id="GO:0005524">
    <property type="term" value="F:ATP binding"/>
    <property type="evidence" value="ECO:0007669"/>
    <property type="project" value="InterPro"/>
</dbReference>
<dbReference type="Gene3D" id="2.120.10.70">
    <property type="entry name" value="Fucose-specific lectin"/>
    <property type="match status" value="1"/>
</dbReference>
<protein>
    <recommendedName>
        <fullName evidence="4">Protein kinase domain-containing protein</fullName>
    </recommendedName>
</protein>
<feature type="repeat" description="ANK" evidence="2">
    <location>
        <begin position="1142"/>
        <end position="1179"/>
    </location>
</feature>
<feature type="region of interest" description="Disordered" evidence="3">
    <location>
        <begin position="473"/>
        <end position="496"/>
    </location>
</feature>
<dbReference type="InterPro" id="IPR002110">
    <property type="entry name" value="Ankyrin_rpt"/>
</dbReference>
<dbReference type="SUPFAM" id="SSF89372">
    <property type="entry name" value="Fucose-specific lectin"/>
    <property type="match status" value="1"/>
</dbReference>
<evidence type="ECO:0000313" key="6">
    <source>
        <dbReference type="Proteomes" id="UP000826661"/>
    </source>
</evidence>
<dbReference type="InterPro" id="IPR036770">
    <property type="entry name" value="Ankyrin_rpt-contain_sf"/>
</dbReference>
<evidence type="ECO:0000259" key="4">
    <source>
        <dbReference type="PROSITE" id="PS50011"/>
    </source>
</evidence>
<evidence type="ECO:0000256" key="2">
    <source>
        <dbReference type="PROSITE-ProRule" id="PRU00023"/>
    </source>
</evidence>
<feature type="domain" description="Protein kinase" evidence="4">
    <location>
        <begin position="620"/>
        <end position="923"/>
    </location>
</feature>
<dbReference type="PROSITE" id="PS50011">
    <property type="entry name" value="PROTEIN_KINASE_DOM"/>
    <property type="match status" value="2"/>
</dbReference>
<dbReference type="Gene3D" id="1.10.510.10">
    <property type="entry name" value="Transferase(Phosphotransferase) domain 1"/>
    <property type="match status" value="2"/>
</dbReference>
<comment type="similarity">
    <text evidence="1">Belongs to the fungal fucose-specific lectin family.</text>
</comment>
<dbReference type="InterPro" id="IPR011009">
    <property type="entry name" value="Kinase-like_dom_sf"/>
</dbReference>
<dbReference type="Proteomes" id="UP000826661">
    <property type="component" value="Chromosome VII"/>
</dbReference>
<dbReference type="GO" id="GO:0005634">
    <property type="term" value="C:nucleus"/>
    <property type="evidence" value="ECO:0007669"/>
    <property type="project" value="TreeGrafter"/>
</dbReference>
<dbReference type="PANTHER" id="PTHR44167">
    <property type="entry name" value="OVARIAN-SPECIFIC SERINE/THREONINE-PROTEIN KINASE LOK-RELATED"/>
    <property type="match status" value="1"/>
</dbReference>
<feature type="repeat" description="ANK" evidence="2">
    <location>
        <begin position="1106"/>
        <end position="1138"/>
    </location>
</feature>
<dbReference type="SMART" id="SM00220">
    <property type="entry name" value="S_TKc"/>
    <property type="match status" value="2"/>
</dbReference>
<feature type="repeat" description="ANK" evidence="2">
    <location>
        <begin position="1071"/>
        <end position="1103"/>
    </location>
</feature>
<dbReference type="GO" id="GO:0004674">
    <property type="term" value="F:protein serine/threonine kinase activity"/>
    <property type="evidence" value="ECO:0007669"/>
    <property type="project" value="TreeGrafter"/>
</dbReference>
<keyword evidence="6" id="KW-1185">Reference proteome</keyword>
<dbReference type="PROSITE" id="PS00108">
    <property type="entry name" value="PROTEIN_KINASE_ST"/>
    <property type="match status" value="1"/>
</dbReference>
<evidence type="ECO:0000256" key="1">
    <source>
        <dbReference type="ARBA" id="ARBA00009042"/>
    </source>
</evidence>
<dbReference type="PANTHER" id="PTHR44167:SF24">
    <property type="entry name" value="SERINE_THREONINE-PROTEIN KINASE CHK2"/>
    <property type="match status" value="1"/>
</dbReference>
<dbReference type="PRINTS" id="PR01415">
    <property type="entry name" value="ANKYRIN"/>
</dbReference>
<dbReference type="CDD" id="cd00180">
    <property type="entry name" value="PKc"/>
    <property type="match status" value="2"/>
</dbReference>
<feature type="domain" description="Protein kinase" evidence="4">
    <location>
        <begin position="1350"/>
        <end position="1625"/>
    </location>
</feature>
<dbReference type="Pfam" id="PF00069">
    <property type="entry name" value="Pkinase"/>
    <property type="match status" value="2"/>
</dbReference>
<name>A0A8G0LSS2_9HYPO</name>
<feature type="region of interest" description="Disordered" evidence="3">
    <location>
        <begin position="228"/>
        <end position="279"/>
    </location>
</feature>
<accession>A0A8G0LSS2</accession>
<reference evidence="5 6" key="1">
    <citation type="journal article" date="2021" name="BMC Genomics">
        <title>Telomere-to-telomere genome assembly of asparaginase-producing Trichoderma simmonsii.</title>
        <authorList>
            <person name="Chung D."/>
            <person name="Kwon Y.M."/>
            <person name="Yang Y."/>
        </authorList>
    </citation>
    <scope>NUCLEOTIDE SEQUENCE [LARGE SCALE GENOMIC DNA]</scope>
    <source>
        <strain evidence="5 6">GH-Sj1</strain>
    </source>
</reference>
<dbReference type="Pfam" id="PF12796">
    <property type="entry name" value="Ank_2"/>
    <property type="match status" value="2"/>
</dbReference>
<dbReference type="Gene3D" id="1.25.40.20">
    <property type="entry name" value="Ankyrin repeat-containing domain"/>
    <property type="match status" value="2"/>
</dbReference>
<evidence type="ECO:0000313" key="5">
    <source>
        <dbReference type="EMBL" id="QYT06300.1"/>
    </source>
</evidence>
<gene>
    <name evidence="5" type="ORF">H0G86_013158</name>
</gene>
<dbReference type="SUPFAM" id="SSF48403">
    <property type="entry name" value="Ankyrin repeat"/>
    <property type="match status" value="1"/>
</dbReference>
<dbReference type="GO" id="GO:0044773">
    <property type="term" value="P:mitotic DNA damage checkpoint signaling"/>
    <property type="evidence" value="ECO:0007669"/>
    <property type="project" value="TreeGrafter"/>
</dbReference>
<dbReference type="PROSITE" id="PS50088">
    <property type="entry name" value="ANK_REPEAT"/>
    <property type="match status" value="4"/>
</dbReference>
<dbReference type="Pfam" id="PF00023">
    <property type="entry name" value="Ank"/>
    <property type="match status" value="1"/>
</dbReference>
<feature type="repeat" description="ANK" evidence="2">
    <location>
        <begin position="1002"/>
        <end position="1034"/>
    </location>
</feature>
<evidence type="ECO:0000256" key="3">
    <source>
        <dbReference type="SAM" id="MobiDB-lite"/>
    </source>
</evidence>
<sequence length="2052" mass="232411">MDLGSETPLQSILDASQKCLDLFRSCLLGNPNAVAELEAAERLFRAWTNNVNVFSQSASLDTQLREEKYGQIRQMVVLLLNVLNEHLSLVLRLISSDQQKCFLEIPLFGINESLKRLDRAAAVILQGSQSSLIKRTIVFAEKQDDFQRLSRTFSKVILSRYRGLRPEDQPENMPLEIADLIPTKEKVLAQRPEGLFLALMKTSIVRHFRILYERGRIDREKKLLAAPAMKASKSQGSNLADGDTIQRQYGPSQSDKLVPHGANQTAERENETRSENQPTALSIDMDSYITRIARLESASTSAHEKSVPPIAEASVVSYPRAPKIPYGQKEGICTICRQVFPAEELKNANWIVHATKDIKPYVCISKDCMSNIQFFERRRHWIDHMHRVHTPLWIRYLHNLLRWNCSLCDLDSAAVFVSEEEVKASFIEHLQQSHPCIEKMERQYLISNSVVPQPRSSESCPICGILHQPRDDENKKFSLEGSSLKPSNRRSTRATDDHRVENCIAEHLRELALIFSAHLIDDDDDDQQGPDVLSGQNSDGHQFEFKNLLDFYLRSDEQRNSHFDQIDDYGAIEPNISDEEWERLFPDNRISREGGDLWSRASNIEELEYREVKNITELPFEIHQQNITDGNPTILRVQAKSQNSGRQSVMKKFYLHLEPGESVDERTKRLCRKEVMAIWHARHQHVIEVAMAFIFESGETDDGEGTYFGIIMELAEQGNITEHLSCQRPAAEMERILTWFRCLANATAYIHSIGIKHRDIKPSNILIRGDGTVLLADFGVSKMGLGKTLSTILPEGPGADTLRYAAPEVGEGGARGRQADIFSLGAIFFEMLIAHSFEHLRPTLLKKIKSRKSRLGCALGQAYAASLLEMHDWINEIQGDLNCDEEHWHRTILNLCLKMTSEIREARPSAEEVYSIISGSESLKREASLNCNCEMASVQTESRRLIKACQRPNGYDEVASFLGNEDNLHIKGAIQQAASHGCLDTVQQFLDRGADVDQLDHCDQTALHCAAAYGHADITQLLLVHGAKIDIRDEEEQLPLHCASGQGQLKVVEILLEHDITGATLLSEDYYGQIPLHCAAKRGFTDVVRILIAKMDNNSVMKTDAGQRTALHLAARYGSEAGVRLLLDAVTDKGVINSLDENNMTALHWATIGRQRNGGYIKIMKMLMERGADVNIRGGSGHKTAINHARKYQDEERIAVLLNAEKRGPREPGAQLIADSAPDTNQMVDTLLQEIEHPGQYVDADVQKIKMKLLGFHSNWPQLARICMILLNMQIRKEALPDILRKFEDQSLADYHLPIREIDLRKVLSPSLCERFQFEQEKALIRIFQFEEREKHYNLETDYWNRYMYLENKGYLGGAGSSKVMKVSHEDAGDIYAVKLITRTGRDIAREVAEKLKLLKRVRHTHIVSFVESFTSPRYFGLLMVPVAEFNLEAYLTAACYDSEKRSKLPSFCGCLISALHHLHYVSHMTHKNIKPGNILIHNENVLFTDFGISLYWSESLRTTMFGPAARIPMYCAPEITNEIRLQDPSSDIWSLGCVFLEIISVFIGQKEDDIKQFLKDQNPINQTYNKNPRAIQQWIKKLEESVPALEWLALMLEENPSLRPNTFSLWKELSALSIAEKSYFGNCCRAERLTRVQVERSSAGQPERDDAEVPIEQHSKIAAVAWLGECRVYFQDIDGIVCEAICFDGGQEWQQRQPEDKIARAKRYSPLAATAWQEFAGHRQTRVHVYFINEENLLQERVWDPISNWTDGALNALKVEIAPSSQLSATSWGDGNIMLCYQGSDNSIHILDGWAHDAVWKRGTTLEQADSDSPLSVINFEHLGFRSARLYFKLDGLIREACWDEVRDDVRAPAKYYFGDCYFESPPNSSVSANVWSGELPEKYLYIASRDILHEWRYSGGGDWTYFDLSLEAEGRDGCITAVRWASETTRPCVFSIERSGLAEFTYDNGIWSKKCILMTVACVCPTHSLLSEPMPGSATSSSGESSIQLEPYQSPTMTMDASVRIADEDSELEVQHVFDERGSRSSAQEFKELFCIKCCALPRARGAYAS</sequence>